<dbReference type="Gene3D" id="1.10.340.30">
    <property type="entry name" value="Hypothetical protein, domain 2"/>
    <property type="match status" value="1"/>
</dbReference>
<gene>
    <name evidence="1" type="ORF">L2W38_07540</name>
</gene>
<protein>
    <submittedName>
        <fullName evidence="1">DNA-3-methyladenine glycosylase I</fullName>
    </submittedName>
</protein>
<dbReference type="InterPro" id="IPR011257">
    <property type="entry name" value="DNA_glycosylase"/>
</dbReference>
<reference evidence="1 2" key="1">
    <citation type="submission" date="2022-01" db="EMBL/GenBank/DDBJ databases">
        <title>Dethiosulfovibrio faecalis sp. nov., a novel proteolytic, non-sulfur-reducing bacterium isolated from a marine aquaculture solid waste bioreactor.</title>
        <authorList>
            <person name="Grabowski S."/>
            <person name="Apolinario E."/>
            <person name="Schneider N."/>
            <person name="Marshall C.W."/>
            <person name="Sowers K.R."/>
        </authorList>
    </citation>
    <scope>NUCLEOTIDE SEQUENCE [LARGE SCALE GENOMIC DNA]</scope>
    <source>
        <strain evidence="1 2">DSM 12537</strain>
    </source>
</reference>
<evidence type="ECO:0000313" key="1">
    <source>
        <dbReference type="EMBL" id="MCF4142667.1"/>
    </source>
</evidence>
<evidence type="ECO:0000313" key="2">
    <source>
        <dbReference type="Proteomes" id="UP001200430"/>
    </source>
</evidence>
<dbReference type="Pfam" id="PF03352">
    <property type="entry name" value="Adenine_glyco"/>
    <property type="match status" value="1"/>
</dbReference>
<proteinExistence type="predicted"/>
<name>A0ABS9ER90_9BACT</name>
<comment type="caution">
    <text evidence="1">The sequence shown here is derived from an EMBL/GenBank/DDBJ whole genome shotgun (WGS) entry which is preliminary data.</text>
</comment>
<feature type="non-terminal residue" evidence="1">
    <location>
        <position position="1"/>
    </location>
</feature>
<dbReference type="PANTHER" id="PTHR31116:SF29">
    <property type="entry name" value="DNA GLYCOSYLASE SUPERFAMILY PROTEIN"/>
    <property type="match status" value="1"/>
</dbReference>
<dbReference type="InterPro" id="IPR005019">
    <property type="entry name" value="Adenine_glyco"/>
</dbReference>
<sequence length="241" mass="28081">EAVVLSREEGHFPCEVVRTTFLGNLVEYEVECPSTLLFQSWILVRRTNLVNNIFRCPWCGEDPLYVDYHDREWGVPLKDDRALFELLCLEGAQAGLSWITVLKKREAYRRVFDRFDPGAVARYDQRRIDEILTDQGIIRNRLKVRSVVENARVFLDLQEREGSFSEYLWGFVDGKTIVNRWKSISQVPPETDLSRRISMDMKKKGFRFVGPVIIYSLIQSAGLVNDHLVGCFRHDECSKMQ</sequence>
<dbReference type="Proteomes" id="UP001200430">
    <property type="component" value="Unassembled WGS sequence"/>
</dbReference>
<dbReference type="RefSeq" id="WP_236099390.1">
    <property type="nucleotide sequence ID" value="NZ_JAKGUD010000007.1"/>
</dbReference>
<organism evidence="1 2">
    <name type="scientific">Dethiosulfovibrio marinus</name>
    <dbReference type="NCBI Taxonomy" id="133532"/>
    <lineage>
        <taxon>Bacteria</taxon>
        <taxon>Thermotogati</taxon>
        <taxon>Synergistota</taxon>
        <taxon>Synergistia</taxon>
        <taxon>Synergistales</taxon>
        <taxon>Dethiosulfovibrionaceae</taxon>
        <taxon>Dethiosulfovibrio</taxon>
    </lineage>
</organism>
<accession>A0ABS9ER90</accession>
<keyword evidence="2" id="KW-1185">Reference proteome</keyword>
<dbReference type="PANTHER" id="PTHR31116">
    <property type="entry name" value="OS04G0501200 PROTEIN"/>
    <property type="match status" value="1"/>
</dbReference>
<dbReference type="EMBL" id="JAKGUD010000007">
    <property type="protein sequence ID" value="MCF4142667.1"/>
    <property type="molecule type" value="Genomic_DNA"/>
</dbReference>
<dbReference type="SUPFAM" id="SSF48150">
    <property type="entry name" value="DNA-glycosylase"/>
    <property type="match status" value="1"/>
</dbReference>